<accession>A0ABQ5HY25</accession>
<gene>
    <name evidence="1" type="ORF">Tco_1081080</name>
</gene>
<dbReference type="EMBL" id="BQNB010020090">
    <property type="protein sequence ID" value="GJT92235.1"/>
    <property type="molecule type" value="Genomic_DNA"/>
</dbReference>
<dbReference type="Proteomes" id="UP001151760">
    <property type="component" value="Unassembled WGS sequence"/>
</dbReference>
<organism evidence="1 2">
    <name type="scientific">Tanacetum coccineum</name>
    <dbReference type="NCBI Taxonomy" id="301880"/>
    <lineage>
        <taxon>Eukaryota</taxon>
        <taxon>Viridiplantae</taxon>
        <taxon>Streptophyta</taxon>
        <taxon>Embryophyta</taxon>
        <taxon>Tracheophyta</taxon>
        <taxon>Spermatophyta</taxon>
        <taxon>Magnoliopsida</taxon>
        <taxon>eudicotyledons</taxon>
        <taxon>Gunneridae</taxon>
        <taxon>Pentapetalae</taxon>
        <taxon>asterids</taxon>
        <taxon>campanulids</taxon>
        <taxon>Asterales</taxon>
        <taxon>Asteraceae</taxon>
        <taxon>Asteroideae</taxon>
        <taxon>Anthemideae</taxon>
        <taxon>Anthemidinae</taxon>
        <taxon>Tanacetum</taxon>
    </lineage>
</organism>
<evidence type="ECO:0000313" key="1">
    <source>
        <dbReference type="EMBL" id="GJT92235.1"/>
    </source>
</evidence>
<evidence type="ECO:0008006" key="3">
    <source>
        <dbReference type="Google" id="ProtNLM"/>
    </source>
</evidence>
<reference evidence="1" key="2">
    <citation type="submission" date="2022-01" db="EMBL/GenBank/DDBJ databases">
        <authorList>
            <person name="Yamashiro T."/>
            <person name="Shiraishi A."/>
            <person name="Satake H."/>
            <person name="Nakayama K."/>
        </authorList>
    </citation>
    <scope>NUCLEOTIDE SEQUENCE</scope>
</reference>
<feature type="non-terminal residue" evidence="1">
    <location>
        <position position="1"/>
    </location>
</feature>
<proteinExistence type="predicted"/>
<reference evidence="1" key="1">
    <citation type="journal article" date="2022" name="Int. J. Mol. Sci.">
        <title>Draft Genome of Tanacetum Coccineum: Genomic Comparison of Closely Related Tanacetum-Family Plants.</title>
        <authorList>
            <person name="Yamashiro T."/>
            <person name="Shiraishi A."/>
            <person name="Nakayama K."/>
            <person name="Satake H."/>
        </authorList>
    </citation>
    <scope>NUCLEOTIDE SEQUENCE</scope>
</reference>
<keyword evidence="2" id="KW-1185">Reference proteome</keyword>
<name>A0ABQ5HY25_9ASTR</name>
<evidence type="ECO:0000313" key="2">
    <source>
        <dbReference type="Proteomes" id="UP001151760"/>
    </source>
</evidence>
<sequence>EDFKELLVKEFCPSNAMEKMELEFWNHAMVGDNHAVYTDRFHELAKLVPNLLTPKSKRMDRYIYGLVPQICEMIRVTQPTIIQRAILKDRALIDEAVRCGTLSKNVEKRKETEGLRKQEGSWSDNKRAKVGKGFMATGTTSNEYIAGRQVASINAVKMGNIQRECYEYGSPNHLRNTCLKLNRAPGQVGNCLTIEGNQNPRNNGNQARGRAFNVNTIKARQDPNVMIGIKAMLIFVNPSS</sequence>
<protein>
    <recommendedName>
        <fullName evidence="3">Reverse transcriptase domain-containing protein</fullName>
    </recommendedName>
</protein>
<comment type="caution">
    <text evidence="1">The sequence shown here is derived from an EMBL/GenBank/DDBJ whole genome shotgun (WGS) entry which is preliminary data.</text>
</comment>